<dbReference type="AlphaFoldDB" id="A0A1L4BTI2"/>
<proteinExistence type="predicted"/>
<gene>
    <name evidence="1" type="ORF">F7310_07225</name>
</gene>
<dbReference type="Proteomes" id="UP000184222">
    <property type="component" value="Chromosome"/>
</dbReference>
<dbReference type="OrthoDB" id="5604367at2"/>
<dbReference type="STRING" id="573570.F7310_07225"/>
<dbReference type="KEGG" id="frx:F7310_07225"/>
<sequence>MLSTIDDSLKRLDEISQSNDSNMQSSIANLVSELNNIKTLLTPTKLNLSSSGSTLTPSMGAQIKCSFSLAPGAYFSIRMKTLAGSLPASNITDSKLGANILPFAGCSNPVNPTMNPFMFPWVCIPNLSPFIPTNPTTFFENAPITTTNSKAMCMFAPGGVVNFINSGQINAKTS</sequence>
<dbReference type="Pfam" id="PF14107">
    <property type="entry name" value="DUF4280"/>
    <property type="match status" value="1"/>
</dbReference>
<evidence type="ECO:0000313" key="1">
    <source>
        <dbReference type="EMBL" id="API87161.1"/>
    </source>
</evidence>
<keyword evidence="2" id="KW-1185">Reference proteome</keyword>
<evidence type="ECO:0000313" key="2">
    <source>
        <dbReference type="Proteomes" id="UP000184222"/>
    </source>
</evidence>
<dbReference type="EMBL" id="CP016796">
    <property type="protein sequence ID" value="API87161.1"/>
    <property type="molecule type" value="Genomic_DNA"/>
</dbReference>
<organism evidence="1 2">
    <name type="scientific">Francisella uliginis</name>
    <dbReference type="NCBI Taxonomy" id="573570"/>
    <lineage>
        <taxon>Bacteria</taxon>
        <taxon>Pseudomonadati</taxon>
        <taxon>Pseudomonadota</taxon>
        <taxon>Gammaproteobacteria</taxon>
        <taxon>Thiotrichales</taxon>
        <taxon>Francisellaceae</taxon>
        <taxon>Francisella</taxon>
    </lineage>
</organism>
<dbReference type="RefSeq" id="WP_072712856.1">
    <property type="nucleotide sequence ID" value="NZ_CP016796.1"/>
</dbReference>
<accession>A0A1L4BTI2</accession>
<reference evidence="1 2" key="1">
    <citation type="journal article" date="2016" name="Appl. Environ. Microbiol.">
        <title>Whole genome relationships among Francisella bacteria of diverse origin define new species and provide specific regions for detection.</title>
        <authorList>
            <person name="Challacombe J.F."/>
            <person name="Petersen J.M."/>
            <person name="Gallegos-Graves V."/>
            <person name="Hodge D."/>
            <person name="Pillai S."/>
            <person name="Kuske C.R."/>
        </authorList>
    </citation>
    <scope>NUCLEOTIDE SEQUENCE [LARGE SCALE GENOMIC DNA]</scope>
    <source>
        <strain evidence="2">TX07-7310</strain>
    </source>
</reference>
<dbReference type="NCBIfam" id="NF041248">
    <property type="entry name" value="T6SS_IglG"/>
    <property type="match status" value="1"/>
</dbReference>
<name>A0A1L4BTI2_9GAMM</name>
<protein>
    <recommendedName>
        <fullName evidence="3">DUF4280 domain-containing protein</fullName>
    </recommendedName>
</protein>
<dbReference type="InterPro" id="IPR025460">
    <property type="entry name" value="DUF4280"/>
</dbReference>
<evidence type="ECO:0008006" key="3">
    <source>
        <dbReference type="Google" id="ProtNLM"/>
    </source>
</evidence>